<sequence length="155" mass="17767">MAGLSAMEKKLAEYKCNTNEAIHLKLVRFPEDLEDDSTTFHPEFSHQVFGDDEVAFGYKGLKILLYYIAGNLSTLFRVDYTSKVNENFECVEADDVESKIREIIPPGFSRSLDDLVSLLEKEVNFKPFGILLHTYSVHNEEAGEDITYQIYKLFP</sequence>
<dbReference type="InterPro" id="IPR019467">
    <property type="entry name" value="Hat1_N"/>
</dbReference>
<evidence type="ECO:0000313" key="7">
    <source>
        <dbReference type="EMBL" id="LAB63892.1"/>
    </source>
</evidence>
<organism evidence="7">
    <name type="scientific">Micrurus surinamensis</name>
    <name type="common">Surinam coral snake</name>
    <dbReference type="NCBI Taxonomy" id="129470"/>
    <lineage>
        <taxon>Eukaryota</taxon>
        <taxon>Metazoa</taxon>
        <taxon>Chordata</taxon>
        <taxon>Craniata</taxon>
        <taxon>Vertebrata</taxon>
        <taxon>Euteleostomi</taxon>
        <taxon>Lepidosauria</taxon>
        <taxon>Squamata</taxon>
        <taxon>Bifurcata</taxon>
        <taxon>Unidentata</taxon>
        <taxon>Episquamata</taxon>
        <taxon>Toxicofera</taxon>
        <taxon>Serpentes</taxon>
        <taxon>Colubroidea</taxon>
        <taxon>Elapidae</taxon>
        <taxon>Elapinae</taxon>
        <taxon>Micrurus</taxon>
    </lineage>
</organism>
<dbReference type="Gene3D" id="3.90.360.10">
    <property type="entry name" value="Histone acetyl transferase 1 (HAT1), N-terminal domain"/>
    <property type="match status" value="1"/>
</dbReference>
<feature type="domain" description="Histone acetyl transferase HAT1 N-terminal" evidence="6">
    <location>
        <begin position="14"/>
        <end position="152"/>
    </location>
</feature>
<comment type="catalytic activity">
    <reaction evidence="5">
        <text>L-lysyl-[protein] + acetyl-CoA = N(6)-acetyl-L-lysyl-[protein] + CoA + H(+)</text>
        <dbReference type="Rhea" id="RHEA:45948"/>
        <dbReference type="Rhea" id="RHEA-COMP:9752"/>
        <dbReference type="Rhea" id="RHEA-COMP:10731"/>
        <dbReference type="ChEBI" id="CHEBI:15378"/>
        <dbReference type="ChEBI" id="CHEBI:29969"/>
        <dbReference type="ChEBI" id="CHEBI:57287"/>
        <dbReference type="ChEBI" id="CHEBI:57288"/>
        <dbReference type="ChEBI" id="CHEBI:61930"/>
        <dbReference type="EC" id="2.3.1.48"/>
    </reaction>
</comment>
<accession>A0A2D4Q0Z1</accession>
<evidence type="ECO:0000256" key="4">
    <source>
        <dbReference type="ARBA" id="ARBA00023315"/>
    </source>
</evidence>
<dbReference type="GO" id="GO:0031509">
    <property type="term" value="P:subtelomeric heterochromatin formation"/>
    <property type="evidence" value="ECO:0007669"/>
    <property type="project" value="InterPro"/>
</dbReference>
<dbReference type="Pfam" id="PF10394">
    <property type="entry name" value="Hat1_N"/>
    <property type="match status" value="1"/>
</dbReference>
<dbReference type="GO" id="GO:0005634">
    <property type="term" value="C:nucleus"/>
    <property type="evidence" value="ECO:0007669"/>
    <property type="project" value="InterPro"/>
</dbReference>
<dbReference type="PANTHER" id="PTHR12046">
    <property type="entry name" value="HISTONE ACETYLTRANSFERASE TYPE B CATALYTIC SUBUNIT"/>
    <property type="match status" value="1"/>
</dbReference>
<dbReference type="SUPFAM" id="SSF55729">
    <property type="entry name" value="Acyl-CoA N-acyltransferases (Nat)"/>
    <property type="match status" value="1"/>
</dbReference>
<evidence type="ECO:0000256" key="2">
    <source>
        <dbReference type="ARBA" id="ARBA00013184"/>
    </source>
</evidence>
<dbReference type="EMBL" id="IACN01117607">
    <property type="protein sequence ID" value="LAB63892.1"/>
    <property type="molecule type" value="Transcribed_RNA"/>
</dbReference>
<evidence type="ECO:0000256" key="5">
    <source>
        <dbReference type="ARBA" id="ARBA00048017"/>
    </source>
</evidence>
<comment type="similarity">
    <text evidence="1">Belongs to the HAT1 family.</text>
</comment>
<keyword evidence="3" id="KW-0808">Transferase</keyword>
<evidence type="ECO:0000256" key="3">
    <source>
        <dbReference type="ARBA" id="ARBA00022679"/>
    </source>
</evidence>
<dbReference type="FunFam" id="3.90.360.10:FF:000001">
    <property type="entry name" value="Histone acetyltransferase type B catalytic subunit"/>
    <property type="match status" value="1"/>
</dbReference>
<evidence type="ECO:0000256" key="1">
    <source>
        <dbReference type="ARBA" id="ARBA00010543"/>
    </source>
</evidence>
<dbReference type="EC" id="2.3.1.48" evidence="2"/>
<reference evidence="7" key="1">
    <citation type="submission" date="2017-07" db="EMBL/GenBank/DDBJ databases">
        <authorList>
            <person name="Mikheyev A."/>
            <person name="Grau M."/>
        </authorList>
    </citation>
    <scope>NUCLEOTIDE SEQUENCE</scope>
    <source>
        <tissue evidence="7">Venom_gland</tissue>
    </source>
</reference>
<dbReference type="InterPro" id="IPR017380">
    <property type="entry name" value="Hist_AcTrfase_B-typ_cat-su"/>
</dbReference>
<dbReference type="InterPro" id="IPR037113">
    <property type="entry name" value="Hat1_N_sf"/>
</dbReference>
<protein>
    <recommendedName>
        <fullName evidence="2">histone acetyltransferase</fullName>
        <ecNumber evidence="2">2.3.1.48</ecNumber>
    </recommendedName>
</protein>
<dbReference type="AlphaFoldDB" id="A0A2D4Q0Z1"/>
<proteinExistence type="inferred from homology"/>
<dbReference type="GO" id="GO:0004402">
    <property type="term" value="F:histone acetyltransferase activity"/>
    <property type="evidence" value="ECO:0007669"/>
    <property type="project" value="InterPro"/>
</dbReference>
<evidence type="ECO:0000259" key="6">
    <source>
        <dbReference type="Pfam" id="PF10394"/>
    </source>
</evidence>
<keyword evidence="4" id="KW-0012">Acyltransferase</keyword>
<dbReference type="InterPro" id="IPR016181">
    <property type="entry name" value="Acyl_CoA_acyltransferase"/>
</dbReference>
<reference evidence="7" key="2">
    <citation type="submission" date="2017-11" db="EMBL/GenBank/DDBJ databases">
        <title>Coralsnake Venomics: Analyses of Venom Gland Transcriptomes and Proteomes of Six Brazilian Taxa.</title>
        <authorList>
            <person name="Aird S.D."/>
            <person name="Jorge da Silva N."/>
            <person name="Qiu L."/>
            <person name="Villar-Briones A."/>
            <person name="Aparecida-Saddi V."/>
            <person name="Campos-Telles M.P."/>
            <person name="Grau M."/>
            <person name="Mikheyev A.S."/>
        </authorList>
    </citation>
    <scope>NUCLEOTIDE SEQUENCE</scope>
    <source>
        <tissue evidence="7">Venom_gland</tissue>
    </source>
</reference>
<name>A0A2D4Q0Z1_MICSU</name>
<dbReference type="GO" id="GO:0000781">
    <property type="term" value="C:chromosome, telomeric region"/>
    <property type="evidence" value="ECO:0007669"/>
    <property type="project" value="GOC"/>
</dbReference>